<dbReference type="EMBL" id="KL596620">
    <property type="protein sequence ID" value="KER33968.1"/>
    <property type="molecule type" value="Genomic_DNA"/>
</dbReference>
<dbReference type="AlphaFoldDB" id="A0A075A2M7"/>
<dbReference type="CTD" id="20314364"/>
<gene>
    <name evidence="1" type="ORF">T265_00176</name>
</gene>
<organism evidence="1 2">
    <name type="scientific">Opisthorchis viverrini</name>
    <name type="common">Southeast Asian liver fluke</name>
    <dbReference type="NCBI Taxonomy" id="6198"/>
    <lineage>
        <taxon>Eukaryota</taxon>
        <taxon>Metazoa</taxon>
        <taxon>Spiralia</taxon>
        <taxon>Lophotrochozoa</taxon>
        <taxon>Platyhelminthes</taxon>
        <taxon>Trematoda</taxon>
        <taxon>Digenea</taxon>
        <taxon>Opisthorchiida</taxon>
        <taxon>Opisthorchiata</taxon>
        <taxon>Opisthorchiidae</taxon>
        <taxon>Opisthorchis</taxon>
    </lineage>
</organism>
<name>A0A075A2M7_OPIVI</name>
<keyword evidence="2" id="KW-1185">Reference proteome</keyword>
<dbReference type="KEGG" id="ovi:T265_00176"/>
<protein>
    <submittedName>
        <fullName evidence="1">Uncharacterized protein</fullName>
    </submittedName>
</protein>
<dbReference type="GeneID" id="20314364"/>
<evidence type="ECO:0000313" key="1">
    <source>
        <dbReference type="EMBL" id="KER33968.1"/>
    </source>
</evidence>
<dbReference type="Proteomes" id="UP000054324">
    <property type="component" value="Unassembled WGS sequence"/>
</dbReference>
<sequence length="164" mass="18310">MGMATACYSTRCKTGTSGPSGNTVNSQPEEKRLKSVSCCNADPDSLRGFGNPVRSVLRVYTCRDISNIAPTETQVYYVYACIAISRISYPLKHKAAWCSTSSFFKTSYTRDSARFQLQHPSVAMPPKESTRAEILPSCLDRNSRGAEIGFERWIFRSVNSYSNY</sequence>
<accession>A0A075A2M7</accession>
<reference evidence="1 2" key="1">
    <citation type="submission" date="2013-11" db="EMBL/GenBank/DDBJ databases">
        <title>Opisthorchis viverrini - life in the bile duct.</title>
        <authorList>
            <person name="Young N.D."/>
            <person name="Nagarajan N."/>
            <person name="Lin S.J."/>
            <person name="Korhonen P.K."/>
            <person name="Jex A.R."/>
            <person name="Hall R.S."/>
            <person name="Safavi-Hemami H."/>
            <person name="Kaewkong W."/>
            <person name="Bertrand D."/>
            <person name="Gao S."/>
            <person name="Seet Q."/>
            <person name="Wongkham S."/>
            <person name="Teh B.T."/>
            <person name="Wongkham C."/>
            <person name="Intapan P.M."/>
            <person name="Maleewong W."/>
            <person name="Yang X."/>
            <person name="Hu M."/>
            <person name="Wang Z."/>
            <person name="Hofmann A."/>
            <person name="Sternberg P.W."/>
            <person name="Tan P."/>
            <person name="Wang J."/>
            <person name="Gasser R.B."/>
        </authorList>
    </citation>
    <scope>NUCLEOTIDE SEQUENCE [LARGE SCALE GENOMIC DNA]</scope>
</reference>
<evidence type="ECO:0000313" key="2">
    <source>
        <dbReference type="Proteomes" id="UP000054324"/>
    </source>
</evidence>
<dbReference type="RefSeq" id="XP_009162148.1">
    <property type="nucleotide sequence ID" value="XM_009163884.1"/>
</dbReference>
<proteinExistence type="predicted"/>